<feature type="compositionally biased region" description="Pro residues" evidence="1">
    <location>
        <begin position="147"/>
        <end position="160"/>
    </location>
</feature>
<protein>
    <submittedName>
        <fullName evidence="2">Uncharacterized protein</fullName>
    </submittedName>
</protein>
<name>A0A1F4XTE6_9BACT</name>
<gene>
    <name evidence="2" type="ORF">A3F55_01140</name>
</gene>
<organism evidence="2 3">
    <name type="scientific">Candidatus Adlerbacteria bacterium RIFCSPHIGHO2_12_FULL_53_18</name>
    <dbReference type="NCBI Taxonomy" id="1797242"/>
    <lineage>
        <taxon>Bacteria</taxon>
        <taxon>Candidatus Adleribacteriota</taxon>
    </lineage>
</organism>
<feature type="region of interest" description="Disordered" evidence="1">
    <location>
        <begin position="130"/>
        <end position="195"/>
    </location>
</feature>
<dbReference type="EMBL" id="MEWW01000006">
    <property type="protein sequence ID" value="OGC84977.1"/>
    <property type="molecule type" value="Genomic_DNA"/>
</dbReference>
<dbReference type="AlphaFoldDB" id="A0A1F4XTE6"/>
<dbReference type="Proteomes" id="UP000178091">
    <property type="component" value="Unassembled WGS sequence"/>
</dbReference>
<sequence>MDQDSSFSDEIQKKLEALPPDIRSFIYSADMSSVVQQIGQKHQLHVDQVGALEAEAAAAMIGITEREEFVENLTEALNIDTQRSTLIAKDVNDLLFVKIRESMKNTSSPSNPAQKPEVRVSAPIPVPVSVAPVVTPPTPTTATPSTPTNPAPKPQVPLAPHPHDLMLVEKTVTTPATPPKPDNYKSDPYREPVEP</sequence>
<feature type="compositionally biased region" description="Basic and acidic residues" evidence="1">
    <location>
        <begin position="182"/>
        <end position="195"/>
    </location>
</feature>
<comment type="caution">
    <text evidence="2">The sequence shown here is derived from an EMBL/GenBank/DDBJ whole genome shotgun (WGS) entry which is preliminary data.</text>
</comment>
<evidence type="ECO:0000256" key="1">
    <source>
        <dbReference type="SAM" id="MobiDB-lite"/>
    </source>
</evidence>
<evidence type="ECO:0000313" key="2">
    <source>
        <dbReference type="EMBL" id="OGC84977.1"/>
    </source>
</evidence>
<proteinExistence type="predicted"/>
<evidence type="ECO:0000313" key="3">
    <source>
        <dbReference type="Proteomes" id="UP000178091"/>
    </source>
</evidence>
<reference evidence="2 3" key="1">
    <citation type="journal article" date="2016" name="Nat. Commun.">
        <title>Thousands of microbial genomes shed light on interconnected biogeochemical processes in an aquifer system.</title>
        <authorList>
            <person name="Anantharaman K."/>
            <person name="Brown C.T."/>
            <person name="Hug L.A."/>
            <person name="Sharon I."/>
            <person name="Castelle C.J."/>
            <person name="Probst A.J."/>
            <person name="Thomas B.C."/>
            <person name="Singh A."/>
            <person name="Wilkins M.J."/>
            <person name="Karaoz U."/>
            <person name="Brodie E.L."/>
            <person name="Williams K.H."/>
            <person name="Hubbard S.S."/>
            <person name="Banfield J.F."/>
        </authorList>
    </citation>
    <scope>NUCLEOTIDE SEQUENCE [LARGE SCALE GENOMIC DNA]</scope>
</reference>
<accession>A0A1F4XTE6</accession>